<dbReference type="EMBL" id="DVMU01000198">
    <property type="protein sequence ID" value="HIU34705.1"/>
    <property type="molecule type" value="Genomic_DNA"/>
</dbReference>
<gene>
    <name evidence="1" type="ORF">IAB02_09095</name>
</gene>
<comment type="caution">
    <text evidence="1">The sequence shown here is derived from an EMBL/GenBank/DDBJ whole genome shotgun (WGS) entry which is preliminary data.</text>
</comment>
<evidence type="ECO:0000313" key="1">
    <source>
        <dbReference type="EMBL" id="HIU34705.1"/>
    </source>
</evidence>
<evidence type="ECO:0000313" key="2">
    <source>
        <dbReference type="Proteomes" id="UP000824072"/>
    </source>
</evidence>
<name>A0A9D1LCQ5_9FIRM</name>
<protein>
    <submittedName>
        <fullName evidence="1">Uncharacterized protein</fullName>
    </submittedName>
</protein>
<sequence length="89" mass="10090">MRETYREMFTRVFGEALEEEKIGDAGSLADELGIKYSLWENAETEDMLVISIEMEFMETMGLYGYFPMITQGDTATMLRNALGISAAEE</sequence>
<accession>A0A9D1LCQ5</accession>
<dbReference type="AlphaFoldDB" id="A0A9D1LCQ5"/>
<reference evidence="1" key="2">
    <citation type="journal article" date="2021" name="PeerJ">
        <title>Extensive microbial diversity within the chicken gut microbiome revealed by metagenomics and culture.</title>
        <authorList>
            <person name="Gilroy R."/>
            <person name="Ravi A."/>
            <person name="Getino M."/>
            <person name="Pursley I."/>
            <person name="Horton D.L."/>
            <person name="Alikhan N.F."/>
            <person name="Baker D."/>
            <person name="Gharbi K."/>
            <person name="Hall N."/>
            <person name="Watson M."/>
            <person name="Adriaenssens E.M."/>
            <person name="Foster-Nyarko E."/>
            <person name="Jarju S."/>
            <person name="Secka A."/>
            <person name="Antonio M."/>
            <person name="Oren A."/>
            <person name="Chaudhuri R.R."/>
            <person name="La Ragione R."/>
            <person name="Hildebrand F."/>
            <person name="Pallen M.J."/>
        </authorList>
    </citation>
    <scope>NUCLEOTIDE SEQUENCE</scope>
    <source>
        <strain evidence="1">ChiHcec3-11533</strain>
    </source>
</reference>
<organism evidence="1 2">
    <name type="scientific">Candidatus Pullichristensenella excrementigallinarum</name>
    <dbReference type="NCBI Taxonomy" id="2840907"/>
    <lineage>
        <taxon>Bacteria</taxon>
        <taxon>Bacillati</taxon>
        <taxon>Bacillota</taxon>
        <taxon>Clostridia</taxon>
        <taxon>Candidatus Pullichristensenella</taxon>
    </lineage>
</organism>
<reference evidence="1" key="1">
    <citation type="submission" date="2020-10" db="EMBL/GenBank/DDBJ databases">
        <authorList>
            <person name="Gilroy R."/>
        </authorList>
    </citation>
    <scope>NUCLEOTIDE SEQUENCE</scope>
    <source>
        <strain evidence="1">ChiHcec3-11533</strain>
    </source>
</reference>
<proteinExistence type="predicted"/>
<dbReference type="Proteomes" id="UP000824072">
    <property type="component" value="Unassembled WGS sequence"/>
</dbReference>